<reference evidence="2" key="1">
    <citation type="journal article" date="2016" name="Nat. Biotechnol.">
        <title>Sequencing wild and cultivated cassava and related species reveals extensive interspecific hybridization and genetic diversity.</title>
        <authorList>
            <person name="Bredeson J.V."/>
            <person name="Lyons J.B."/>
            <person name="Prochnik S.E."/>
            <person name="Wu G.A."/>
            <person name="Ha C.M."/>
            <person name="Edsinger-Gonzales E."/>
            <person name="Grimwood J."/>
            <person name="Schmutz J."/>
            <person name="Rabbi I.Y."/>
            <person name="Egesi C."/>
            <person name="Nauluvula P."/>
            <person name="Lebot V."/>
            <person name="Ndunguru J."/>
            <person name="Mkamilo G."/>
            <person name="Bart R.S."/>
            <person name="Setter T.L."/>
            <person name="Gleadow R.M."/>
            <person name="Kulakow P."/>
            <person name="Ferguson M.E."/>
            <person name="Rounsley S."/>
            <person name="Rokhsar D.S."/>
        </authorList>
    </citation>
    <scope>NUCLEOTIDE SEQUENCE [LARGE SCALE GENOMIC DNA]</scope>
    <source>
        <strain evidence="2">cv. AM560-2</strain>
    </source>
</reference>
<sequence length="445" mass="50650">MPNTRMDSRVEAIERNVAALEENLRKFNLEREQQDKQVALELLRHRQQQEKLDGIEIMLANLTNLIKGKEADSGTPGPLSTHEGIANRGSASSSIMTTPLHTMMSDESQLIVKKIELSNFDGSDPVGWLSRADQYFSVHRTTDEQKVALALVCMERPALHWMRWVKQRTPTMSWERLSLELLQRYGGDDYASPYERLAVVKQDGTVESFSNEFLTCVSQVPRITDQHYLGYFLNGLKSEIRVRIRSYETTDLFKIMKLAREIERELLQTSEKREWKGIAGENRVTRSKTHGLGIITPMGFSRAAELNPYKAQSKPSPSKEPKPPDRALTVHKTQRLTLSQSQEKGSTGGFMKNRGTRQYSHQQFVELRAKGLCYHCRQPYHPMHECPNKTLRALIVGEDEAEPEGDVEEQMRDAIEVEGHLAQLELPLYSVGGIFGARTMKIHGS</sequence>
<name>A0ACB7I1P3_MANES</name>
<evidence type="ECO:0000313" key="2">
    <source>
        <dbReference type="Proteomes" id="UP000091857"/>
    </source>
</evidence>
<organism evidence="1 2">
    <name type="scientific">Manihot esculenta</name>
    <name type="common">Cassava</name>
    <name type="synonym">Jatropha manihot</name>
    <dbReference type="NCBI Taxonomy" id="3983"/>
    <lineage>
        <taxon>Eukaryota</taxon>
        <taxon>Viridiplantae</taxon>
        <taxon>Streptophyta</taxon>
        <taxon>Embryophyta</taxon>
        <taxon>Tracheophyta</taxon>
        <taxon>Spermatophyta</taxon>
        <taxon>Magnoliopsida</taxon>
        <taxon>eudicotyledons</taxon>
        <taxon>Gunneridae</taxon>
        <taxon>Pentapetalae</taxon>
        <taxon>rosids</taxon>
        <taxon>fabids</taxon>
        <taxon>Malpighiales</taxon>
        <taxon>Euphorbiaceae</taxon>
        <taxon>Crotonoideae</taxon>
        <taxon>Manihoteae</taxon>
        <taxon>Manihot</taxon>
    </lineage>
</organism>
<proteinExistence type="predicted"/>
<dbReference type="EMBL" id="CM004389">
    <property type="protein sequence ID" value="KAG8658967.1"/>
    <property type="molecule type" value="Genomic_DNA"/>
</dbReference>
<dbReference type="Proteomes" id="UP000091857">
    <property type="component" value="Chromosome 3"/>
</dbReference>
<accession>A0ACB7I1P3</accession>
<gene>
    <name evidence="1" type="ORF">MANES_03G212950v8</name>
</gene>
<evidence type="ECO:0000313" key="1">
    <source>
        <dbReference type="EMBL" id="KAG8658967.1"/>
    </source>
</evidence>
<comment type="caution">
    <text evidence="1">The sequence shown here is derived from an EMBL/GenBank/DDBJ whole genome shotgun (WGS) entry which is preliminary data.</text>
</comment>
<protein>
    <submittedName>
        <fullName evidence="1">Uncharacterized protein</fullName>
    </submittedName>
</protein>
<keyword evidence="2" id="KW-1185">Reference proteome</keyword>